<sequence>MQLSDQYKTLCNACDFKKIRIQAEKEANQLKKSATLIDIYEKIKFIAGIENIDALMKLEIDIEQKVCQPNIPVINFYNYCLKCGKKVVITSDMYLPSVELEKILQVCGIYRYEKIYVSCEVKKSKAEGTIFEHIANDIHLNKKEILHIGDNFKSDYVNALRCGMNAYHYKPEVLSEFKNIEDKNNNDLIYRTLNSISKALAKKDSYSYNLGLRAFGPLLASFCQWLNFEFKKNNIKKVYFLSRDGLIVKEIFDQTDTFNYHTQYLFASRRSWIVPLLWKHPELSDILARISMSPRITIGIFLNRVGLKPDRYIDLLDSFGLVIDTFYKKEDLFKDKRFIELFEIIKQDIIDNSKNEYLALKKYILDNVSNEKIALVDIGYNGTMQYAIEELLKEIHIESKIVGYYVGLNPKAQLILEHKINAKGFIYEPGRNEDQCNNISSYIAIFEVSFLAHHGSVERFEIVNGEAKPVYYQYEYDETDRQIVNEKDFIVQYQKGAIDFTKYWLDNPYFKNILIDPLIGIINMNLMGRKPNKFILKSFGNFRVFDTQISIMACPKKKLWYIVHPNELKRDFIGSVWKIGFLSRLFGTRFPSERLYHLMKRYLYHGN</sequence>
<dbReference type="AlphaFoldDB" id="E7GL48"/>
<dbReference type="eggNOG" id="COG5610">
    <property type="taxonomic scope" value="Bacteria"/>
</dbReference>
<dbReference type="InterPro" id="IPR006439">
    <property type="entry name" value="HAD-SF_hydro_IA"/>
</dbReference>
<organism evidence="1 2">
    <name type="scientific">Clostridium symbiosum (strain WAL-14163)</name>
    <dbReference type="NCBI Taxonomy" id="742740"/>
    <lineage>
        <taxon>Bacteria</taxon>
        <taxon>Bacillati</taxon>
        <taxon>Bacillota</taxon>
        <taxon>Clostridia</taxon>
        <taxon>Lachnospirales</taxon>
        <taxon>Lachnospiraceae</taxon>
        <taxon>Otoolea</taxon>
    </lineage>
</organism>
<dbReference type="Gene3D" id="3.40.50.1000">
    <property type="entry name" value="HAD superfamily/HAD-like"/>
    <property type="match status" value="1"/>
</dbReference>
<dbReference type="HOGENOM" id="CLU_017953_3_0_9"/>
<dbReference type="STRING" id="1512.GCA_900049235_01788"/>
<evidence type="ECO:0000313" key="1">
    <source>
        <dbReference type="EMBL" id="EGA94432.1"/>
    </source>
</evidence>
<name>E7GL48_CLOS6</name>
<dbReference type="Proteomes" id="UP000002970">
    <property type="component" value="Unassembled WGS sequence"/>
</dbReference>
<comment type="caution">
    <text evidence="1">The sequence shown here is derived from an EMBL/GenBank/DDBJ whole genome shotgun (WGS) entry which is preliminary data.</text>
</comment>
<dbReference type="NCBIfam" id="TIGR01549">
    <property type="entry name" value="HAD-SF-IA-v1"/>
    <property type="match status" value="1"/>
</dbReference>
<evidence type="ECO:0000313" key="2">
    <source>
        <dbReference type="Proteomes" id="UP000002970"/>
    </source>
</evidence>
<accession>E7GL48</accession>
<gene>
    <name evidence="1" type="ORF">HMPREF9474_01637</name>
</gene>
<proteinExistence type="predicted"/>
<reference evidence="1 2" key="1">
    <citation type="submission" date="2010-12" db="EMBL/GenBank/DDBJ databases">
        <title>The Genome Sequence of Clostridium symbiosum strain WAL-14163.</title>
        <authorList>
            <person name="Earl A."/>
            <person name="Ward D."/>
            <person name="Feldgarden M."/>
            <person name="Gevers D."/>
            <person name="Finegold S.M."/>
            <person name="Summanen P.H."/>
            <person name="Molitoris D.R."/>
            <person name="Vaisanen M.L."/>
            <person name="Daigneault M."/>
            <person name="Young S.K."/>
            <person name="Zeng Q."/>
            <person name="Gargeya S."/>
            <person name="Fitzgerald M."/>
            <person name="Haas B."/>
            <person name="Abouelleil A."/>
            <person name="Alvarado L."/>
            <person name="Arachchi H.M."/>
            <person name="Berlin A."/>
            <person name="Brown A."/>
            <person name="Chapman S.B."/>
            <person name="Chen Z."/>
            <person name="Dunbar C."/>
            <person name="Freedman E."/>
            <person name="Gearin G."/>
            <person name="Gellesch M."/>
            <person name="Goldberg J."/>
            <person name="Griggs A."/>
            <person name="Gujja S."/>
            <person name="Heilman E."/>
            <person name="Heiman D."/>
            <person name="Howarth C."/>
            <person name="Larson L."/>
            <person name="Lui A."/>
            <person name="MacDonald P.J.P."/>
            <person name="Mehta T."/>
            <person name="Montmayeur A."/>
            <person name="Murphy C."/>
            <person name="Neiman D."/>
            <person name="Pearson M."/>
            <person name="Priest M."/>
            <person name="Roberts A."/>
            <person name="Saif S."/>
            <person name="Shea T."/>
            <person name="Shenoy N."/>
            <person name="Sisk P."/>
            <person name="Stolte C."/>
            <person name="Sykes S."/>
            <person name="White J."/>
            <person name="Yandava C."/>
            <person name="Nusbaum C."/>
            <person name="Birren B."/>
        </authorList>
    </citation>
    <scope>NUCLEOTIDE SEQUENCE [LARGE SCALE GENOMIC DNA]</scope>
    <source>
        <strain evidence="1 2">WAL-14163</strain>
    </source>
</reference>
<protein>
    <submittedName>
        <fullName evidence="1">Uncharacterized protein</fullName>
    </submittedName>
</protein>
<keyword evidence="2" id="KW-1185">Reference proteome</keyword>
<dbReference type="EMBL" id="ADLQ01000037">
    <property type="protein sequence ID" value="EGA94432.1"/>
    <property type="molecule type" value="Genomic_DNA"/>
</dbReference>
<dbReference type="InterPro" id="IPR023214">
    <property type="entry name" value="HAD_sf"/>
</dbReference>
<dbReference type="InterPro" id="IPR036412">
    <property type="entry name" value="HAD-like_sf"/>
</dbReference>
<dbReference type="SUPFAM" id="SSF56784">
    <property type="entry name" value="HAD-like"/>
    <property type="match status" value="1"/>
</dbReference>